<dbReference type="EMBL" id="VIGX01000012">
    <property type="protein sequence ID" value="TWS27544.1"/>
    <property type="molecule type" value="Genomic_DNA"/>
</dbReference>
<evidence type="ECO:0000256" key="1">
    <source>
        <dbReference type="SAM" id="MobiDB-lite"/>
    </source>
</evidence>
<gene>
    <name evidence="3" type="ORF">FK530_17560</name>
</gene>
<keyword evidence="2" id="KW-1133">Transmembrane helix</keyword>
<reference evidence="3 4" key="1">
    <citation type="submission" date="2019-06" db="EMBL/GenBank/DDBJ databases">
        <title>Tsukamurella conjunctivitidis sp. nov., Tsukamurella assacharolytica sp. nov. and Tsukamurella sputae sp. nov. isolated from patients with conjunctivitis, bacteraemia (lymphoma) and respiratory infection (sputum) in Hong Kong.</title>
        <authorList>
            <person name="Teng J.L.L."/>
            <person name="Lee H.H."/>
            <person name="Fong J.Y.H."/>
            <person name="Fok K.M.N."/>
            <person name="Lau S.K.P."/>
            <person name="Woo P.C.Y."/>
        </authorList>
    </citation>
    <scope>NUCLEOTIDE SEQUENCE [LARGE SCALE GENOMIC DNA]</scope>
    <source>
        <strain evidence="3 4">HKU72</strain>
    </source>
</reference>
<feature type="transmembrane region" description="Helical" evidence="2">
    <location>
        <begin position="133"/>
        <end position="155"/>
    </location>
</feature>
<accession>A0A5C5RXN1</accession>
<keyword evidence="2" id="KW-0812">Transmembrane</keyword>
<dbReference type="OrthoDB" id="134501at2"/>
<keyword evidence="4" id="KW-1185">Reference proteome</keyword>
<sequence length="160" mass="16752">MSDPAELNLAQALQRAFIEAGEPSISSVATGSGVSRQRLSAWRSGRHVPSRFEDLEPVVAYLHLASDSSGAATDGSLGAERVTLWEAGHWRQAWSRSLTAEPGGDAGEGDRGGANAPAPLAEDPPDEYDRKPLALAVVTLLVVLVAALAVGAFFLSKAYV</sequence>
<name>A0A5C5RXN1_9ACTN</name>
<evidence type="ECO:0000313" key="3">
    <source>
        <dbReference type="EMBL" id="TWS27544.1"/>
    </source>
</evidence>
<evidence type="ECO:0000313" key="4">
    <source>
        <dbReference type="Proteomes" id="UP000319375"/>
    </source>
</evidence>
<organism evidence="3 4">
    <name type="scientific">Tsukamurella conjunctivitidis</name>
    <dbReference type="NCBI Taxonomy" id="2592068"/>
    <lineage>
        <taxon>Bacteria</taxon>
        <taxon>Bacillati</taxon>
        <taxon>Actinomycetota</taxon>
        <taxon>Actinomycetes</taxon>
        <taxon>Mycobacteriales</taxon>
        <taxon>Tsukamurellaceae</taxon>
        <taxon>Tsukamurella</taxon>
    </lineage>
</organism>
<dbReference type="Proteomes" id="UP000319375">
    <property type="component" value="Unassembled WGS sequence"/>
</dbReference>
<feature type="region of interest" description="Disordered" evidence="1">
    <location>
        <begin position="96"/>
        <end position="125"/>
    </location>
</feature>
<dbReference type="InterPro" id="IPR001387">
    <property type="entry name" value="Cro/C1-type_HTH"/>
</dbReference>
<dbReference type="RefSeq" id="WP_146488282.1">
    <property type="nucleotide sequence ID" value="NZ_VIGX01000012.1"/>
</dbReference>
<dbReference type="AlphaFoldDB" id="A0A5C5RXN1"/>
<proteinExistence type="predicted"/>
<protein>
    <submittedName>
        <fullName evidence="3">Helix-turn-helix transcriptional regulator</fullName>
    </submittedName>
</protein>
<keyword evidence="2" id="KW-0472">Membrane</keyword>
<comment type="caution">
    <text evidence="3">The sequence shown here is derived from an EMBL/GenBank/DDBJ whole genome shotgun (WGS) entry which is preliminary data.</text>
</comment>
<dbReference type="CDD" id="cd00093">
    <property type="entry name" value="HTH_XRE"/>
    <property type="match status" value="1"/>
</dbReference>
<evidence type="ECO:0000256" key="2">
    <source>
        <dbReference type="SAM" id="Phobius"/>
    </source>
</evidence>